<dbReference type="InParanoid" id="A0A517S8F6"/>
<organism evidence="1 2">
    <name type="scientific">Caulifigura coniformis</name>
    <dbReference type="NCBI Taxonomy" id="2527983"/>
    <lineage>
        <taxon>Bacteria</taxon>
        <taxon>Pseudomonadati</taxon>
        <taxon>Planctomycetota</taxon>
        <taxon>Planctomycetia</taxon>
        <taxon>Planctomycetales</taxon>
        <taxon>Planctomycetaceae</taxon>
        <taxon>Caulifigura</taxon>
    </lineage>
</organism>
<accession>A0A517S8F6</accession>
<dbReference type="EMBL" id="CP036271">
    <property type="protein sequence ID" value="QDT52407.1"/>
    <property type="molecule type" value="Genomic_DNA"/>
</dbReference>
<evidence type="ECO:0000313" key="2">
    <source>
        <dbReference type="Proteomes" id="UP000315700"/>
    </source>
</evidence>
<gene>
    <name evidence="1" type="ORF">Pan44_04180</name>
</gene>
<protein>
    <submittedName>
        <fullName evidence="1">Uncharacterized protein</fullName>
    </submittedName>
</protein>
<name>A0A517S8F6_9PLAN</name>
<proteinExistence type="predicted"/>
<dbReference type="OrthoDB" id="286900at2"/>
<evidence type="ECO:0000313" key="1">
    <source>
        <dbReference type="EMBL" id="QDT52407.1"/>
    </source>
</evidence>
<sequence length="105" mass="12047">MSDVLVKCCGCDTPVDPHRAVCPGCGHCLCCGRKRARPEILQCVSCQTAYCKCCGRCPRCLSLRYSEITEPCECGHPDRPEVIQQLIDQWSVDRPLTRWERFWKR</sequence>
<keyword evidence="2" id="KW-1185">Reference proteome</keyword>
<dbReference type="KEGG" id="ccos:Pan44_04180"/>
<reference evidence="1 2" key="1">
    <citation type="submission" date="2019-02" db="EMBL/GenBank/DDBJ databases">
        <title>Deep-cultivation of Planctomycetes and their phenomic and genomic characterization uncovers novel biology.</title>
        <authorList>
            <person name="Wiegand S."/>
            <person name="Jogler M."/>
            <person name="Boedeker C."/>
            <person name="Pinto D."/>
            <person name="Vollmers J."/>
            <person name="Rivas-Marin E."/>
            <person name="Kohn T."/>
            <person name="Peeters S.H."/>
            <person name="Heuer A."/>
            <person name="Rast P."/>
            <person name="Oberbeckmann S."/>
            <person name="Bunk B."/>
            <person name="Jeske O."/>
            <person name="Meyerdierks A."/>
            <person name="Storesund J.E."/>
            <person name="Kallscheuer N."/>
            <person name="Luecker S."/>
            <person name="Lage O.M."/>
            <person name="Pohl T."/>
            <person name="Merkel B.J."/>
            <person name="Hornburger P."/>
            <person name="Mueller R.-W."/>
            <person name="Bruemmer F."/>
            <person name="Labrenz M."/>
            <person name="Spormann A.M."/>
            <person name="Op den Camp H."/>
            <person name="Overmann J."/>
            <person name="Amann R."/>
            <person name="Jetten M.S.M."/>
            <person name="Mascher T."/>
            <person name="Medema M.H."/>
            <person name="Devos D.P."/>
            <person name="Kaster A.-K."/>
            <person name="Ovreas L."/>
            <person name="Rohde M."/>
            <person name="Galperin M.Y."/>
            <person name="Jogler C."/>
        </authorList>
    </citation>
    <scope>NUCLEOTIDE SEQUENCE [LARGE SCALE GENOMIC DNA]</scope>
    <source>
        <strain evidence="1 2">Pan44</strain>
    </source>
</reference>
<dbReference type="Proteomes" id="UP000315700">
    <property type="component" value="Chromosome"/>
</dbReference>
<dbReference type="RefSeq" id="WP_145026745.1">
    <property type="nucleotide sequence ID" value="NZ_CP036271.1"/>
</dbReference>
<dbReference type="AlphaFoldDB" id="A0A517S8F6"/>